<feature type="compositionally biased region" description="Basic and acidic residues" evidence="7">
    <location>
        <begin position="193"/>
        <end position="227"/>
    </location>
</feature>
<dbReference type="OrthoDB" id="1743485at2759"/>
<feature type="modified residue" description="4-aspartylphosphate" evidence="6">
    <location>
        <position position="58"/>
    </location>
</feature>
<dbReference type="Pfam" id="PF00072">
    <property type="entry name" value="Response_reg"/>
    <property type="match status" value="1"/>
</dbReference>
<dbReference type="PANTHER" id="PTHR43874">
    <property type="entry name" value="TWO-COMPONENT RESPONSE REGULATOR"/>
    <property type="match status" value="1"/>
</dbReference>
<dbReference type="NCBIfam" id="TIGR01557">
    <property type="entry name" value="myb_SHAQKYF"/>
    <property type="match status" value="1"/>
</dbReference>
<keyword evidence="2" id="KW-0902">Two-component regulatory system</keyword>
<dbReference type="InterPro" id="IPR011006">
    <property type="entry name" value="CheY-like_superfamily"/>
</dbReference>
<comment type="caution">
    <text evidence="9">The sequence shown here is derived from an EMBL/GenBank/DDBJ whole genome shotgun (WGS) entry which is preliminary data.</text>
</comment>
<comment type="subcellular location">
    <subcellularLocation>
        <location evidence="1">Nucleus</location>
    </subcellularLocation>
</comment>
<feature type="compositionally biased region" description="Polar residues" evidence="7">
    <location>
        <begin position="376"/>
        <end position="398"/>
    </location>
</feature>
<evidence type="ECO:0000256" key="5">
    <source>
        <dbReference type="ARBA" id="ARBA00023242"/>
    </source>
</evidence>
<dbReference type="GO" id="GO:0003677">
    <property type="term" value="F:DNA binding"/>
    <property type="evidence" value="ECO:0007669"/>
    <property type="project" value="InterPro"/>
</dbReference>
<evidence type="ECO:0000256" key="7">
    <source>
        <dbReference type="SAM" id="MobiDB-lite"/>
    </source>
</evidence>
<dbReference type="Gene3D" id="3.40.50.2300">
    <property type="match status" value="1"/>
</dbReference>
<evidence type="ECO:0000256" key="3">
    <source>
        <dbReference type="ARBA" id="ARBA00023015"/>
    </source>
</evidence>
<dbReference type="InterPro" id="IPR001005">
    <property type="entry name" value="SANT/Myb"/>
</dbReference>
<dbReference type="GO" id="GO:0005634">
    <property type="term" value="C:nucleus"/>
    <property type="evidence" value="ECO:0007669"/>
    <property type="project" value="UniProtKB-SubCell"/>
</dbReference>
<feature type="domain" description="Response regulatory" evidence="8">
    <location>
        <begin position="7"/>
        <end position="122"/>
    </location>
</feature>
<dbReference type="SMART" id="SM00448">
    <property type="entry name" value="REC"/>
    <property type="match status" value="1"/>
</dbReference>
<dbReference type="Pfam" id="PF00249">
    <property type="entry name" value="Myb_DNA-binding"/>
    <property type="match status" value="1"/>
</dbReference>
<evidence type="ECO:0000256" key="4">
    <source>
        <dbReference type="ARBA" id="ARBA00023163"/>
    </source>
</evidence>
<dbReference type="InterPro" id="IPR006447">
    <property type="entry name" value="Myb_dom_plants"/>
</dbReference>
<accession>A0A7J0HEZ4</accession>
<protein>
    <recommendedName>
        <fullName evidence="8">Response regulatory domain-containing protein</fullName>
    </recommendedName>
</protein>
<evidence type="ECO:0000256" key="6">
    <source>
        <dbReference type="PROSITE-ProRule" id="PRU00169"/>
    </source>
</evidence>
<dbReference type="GO" id="GO:0000160">
    <property type="term" value="P:phosphorelay signal transduction system"/>
    <property type="evidence" value="ECO:0007669"/>
    <property type="project" value="UniProtKB-KW"/>
</dbReference>
<keyword evidence="3" id="KW-0805">Transcription regulation</keyword>
<gene>
    <name evidence="9" type="ORF">Acr_29g0006730</name>
</gene>
<sequence>MAARGLRVLVVDQDNVSLIYIASVLEGQFYNVKTTELASVALSIIQEGKDEFDLVIADTDMGEMDIFTFLNRLQLKTDLPIIFMSVHENIDLARKALNKGACFFLQKPMRRRDIINVWQHVYRKRIISQKIEIRRKASTGKKVAIEKHSRGKRIVKVDNFSRVSVGNENLPKRKSPLTFSRITCAEKGNQELSIRKGGDRSESDKSNSKGSDGKDRESGSPEKRMRWTPDLHIKFMEAISFLGDKKTHPKAVLKTMNEPALTVRHVASHLQKYRDRVQRINCANQKNDDPGKGGTTYNFYGGSGIYTGLLDRFNSMMNSTQGHHMTPNAEFGASMPQFTSPVSLSSTGLNSGTSVHYNLETLKRALNSGKLKRNRPSSSTNNFNADNSCPNDTNPSANQKDDHQKLLEFDGSYNNFDYLGLEPDYSMHWTDMYQSLDPLGQKLNAPNNLFHQYPNYQFSQETNFFQGQTSTCPNSNNSFQNPNYQLGQETSFFQGQTSTCPNSFQNPSYHLAQETGFFQGQTSTLQDSNNFFQNPNYQLATESNATQGLAAPTSTISGVNENPSTSFADLSRLVEAQEQLEGTNCEPNLEEEDDIERYLEWFNGTPPESDNEIPK</sequence>
<dbReference type="PANTHER" id="PTHR43874:SF87">
    <property type="entry name" value="HTH MYB-TYPE DOMAIN-CONTAINING PROTEIN"/>
    <property type="match status" value="1"/>
</dbReference>
<evidence type="ECO:0000313" key="10">
    <source>
        <dbReference type="Proteomes" id="UP000585474"/>
    </source>
</evidence>
<dbReference type="CDD" id="cd17584">
    <property type="entry name" value="REC_typeB_ARR-like"/>
    <property type="match status" value="1"/>
</dbReference>
<evidence type="ECO:0000256" key="1">
    <source>
        <dbReference type="ARBA" id="ARBA00004123"/>
    </source>
</evidence>
<reference evidence="9 10" key="1">
    <citation type="submission" date="2019-07" db="EMBL/GenBank/DDBJ databases">
        <title>De Novo Assembly of kiwifruit Actinidia rufa.</title>
        <authorList>
            <person name="Sugita-Konishi S."/>
            <person name="Sato K."/>
            <person name="Mori E."/>
            <person name="Abe Y."/>
            <person name="Kisaki G."/>
            <person name="Hamano K."/>
            <person name="Suezawa K."/>
            <person name="Otani M."/>
            <person name="Fukuda T."/>
            <person name="Manabe T."/>
            <person name="Gomi K."/>
            <person name="Tabuchi M."/>
            <person name="Akimitsu K."/>
            <person name="Kataoka I."/>
        </authorList>
    </citation>
    <scope>NUCLEOTIDE SEQUENCE [LARGE SCALE GENOMIC DNA]</scope>
    <source>
        <strain evidence="10">cv. Fuchu</strain>
    </source>
</reference>
<keyword evidence="5" id="KW-0539">Nucleus</keyword>
<dbReference type="InterPro" id="IPR045279">
    <property type="entry name" value="ARR-like"/>
</dbReference>
<proteinExistence type="predicted"/>
<keyword evidence="6" id="KW-0597">Phosphoprotein</keyword>
<dbReference type="Proteomes" id="UP000585474">
    <property type="component" value="Unassembled WGS sequence"/>
</dbReference>
<keyword evidence="10" id="KW-1185">Reference proteome</keyword>
<name>A0A7J0HEZ4_9ERIC</name>
<dbReference type="InterPro" id="IPR001789">
    <property type="entry name" value="Sig_transdc_resp-reg_receiver"/>
</dbReference>
<organism evidence="9 10">
    <name type="scientific">Actinidia rufa</name>
    <dbReference type="NCBI Taxonomy" id="165716"/>
    <lineage>
        <taxon>Eukaryota</taxon>
        <taxon>Viridiplantae</taxon>
        <taxon>Streptophyta</taxon>
        <taxon>Embryophyta</taxon>
        <taxon>Tracheophyta</taxon>
        <taxon>Spermatophyta</taxon>
        <taxon>Magnoliopsida</taxon>
        <taxon>eudicotyledons</taxon>
        <taxon>Gunneridae</taxon>
        <taxon>Pentapetalae</taxon>
        <taxon>asterids</taxon>
        <taxon>Ericales</taxon>
        <taxon>Actinidiaceae</taxon>
        <taxon>Actinidia</taxon>
    </lineage>
</organism>
<dbReference type="AlphaFoldDB" id="A0A7J0HEZ4"/>
<evidence type="ECO:0000256" key="2">
    <source>
        <dbReference type="ARBA" id="ARBA00023012"/>
    </source>
</evidence>
<dbReference type="SUPFAM" id="SSF52172">
    <property type="entry name" value="CheY-like"/>
    <property type="match status" value="1"/>
</dbReference>
<dbReference type="SUPFAM" id="SSF46689">
    <property type="entry name" value="Homeodomain-like"/>
    <property type="match status" value="1"/>
</dbReference>
<evidence type="ECO:0000259" key="8">
    <source>
        <dbReference type="PROSITE" id="PS50110"/>
    </source>
</evidence>
<dbReference type="GO" id="GO:0009736">
    <property type="term" value="P:cytokinin-activated signaling pathway"/>
    <property type="evidence" value="ECO:0007669"/>
    <property type="project" value="InterPro"/>
</dbReference>
<dbReference type="EMBL" id="BJWL01000029">
    <property type="protein sequence ID" value="GFZ21511.1"/>
    <property type="molecule type" value="Genomic_DNA"/>
</dbReference>
<feature type="region of interest" description="Disordered" evidence="7">
    <location>
        <begin position="190"/>
        <end position="227"/>
    </location>
</feature>
<dbReference type="FunFam" id="1.10.10.60:FF:000007">
    <property type="entry name" value="Two-component response regulator"/>
    <property type="match status" value="1"/>
</dbReference>
<dbReference type="Gene3D" id="1.10.10.60">
    <property type="entry name" value="Homeodomain-like"/>
    <property type="match status" value="1"/>
</dbReference>
<dbReference type="PROSITE" id="PS50110">
    <property type="entry name" value="RESPONSE_REGULATORY"/>
    <property type="match status" value="1"/>
</dbReference>
<feature type="region of interest" description="Disordered" evidence="7">
    <location>
        <begin position="367"/>
        <end position="400"/>
    </location>
</feature>
<keyword evidence="4" id="KW-0804">Transcription</keyword>
<dbReference type="InterPro" id="IPR009057">
    <property type="entry name" value="Homeodomain-like_sf"/>
</dbReference>
<evidence type="ECO:0000313" key="9">
    <source>
        <dbReference type="EMBL" id="GFZ21511.1"/>
    </source>
</evidence>